<dbReference type="InterPro" id="IPR050932">
    <property type="entry name" value="TM2D1-3-like"/>
</dbReference>
<evidence type="ECO:0000256" key="4">
    <source>
        <dbReference type="ARBA" id="ARBA00023136"/>
    </source>
</evidence>
<dbReference type="AlphaFoldDB" id="A0A1T4MF25"/>
<dbReference type="OrthoDB" id="2004788at2"/>
<evidence type="ECO:0000313" key="7">
    <source>
        <dbReference type="EMBL" id="SJZ65629.1"/>
    </source>
</evidence>
<dbReference type="RefSeq" id="WP_078747385.1">
    <property type="nucleotide sequence ID" value="NZ_CP137850.1"/>
</dbReference>
<name>A0A1T4MF25_9BACT</name>
<dbReference type="InterPro" id="IPR007829">
    <property type="entry name" value="TM2"/>
</dbReference>
<feature type="domain" description="TM2" evidence="6">
    <location>
        <begin position="5"/>
        <end position="53"/>
    </location>
</feature>
<protein>
    <submittedName>
        <fullName evidence="7">TM2 domain-containing protein</fullName>
    </submittedName>
</protein>
<accession>A0A1T4MF25</accession>
<keyword evidence="2 5" id="KW-0812">Transmembrane</keyword>
<reference evidence="8" key="1">
    <citation type="submission" date="2017-02" db="EMBL/GenBank/DDBJ databases">
        <authorList>
            <person name="Varghese N."/>
            <person name="Submissions S."/>
        </authorList>
    </citation>
    <scope>NUCLEOTIDE SEQUENCE [LARGE SCALE GENOMIC DNA]</scope>
    <source>
        <strain evidence="8">ATCC 27862</strain>
    </source>
</reference>
<dbReference type="Proteomes" id="UP000190389">
    <property type="component" value="Unassembled WGS sequence"/>
</dbReference>
<dbReference type="Pfam" id="PF05154">
    <property type="entry name" value="TM2"/>
    <property type="match status" value="1"/>
</dbReference>
<dbReference type="EMBL" id="FUXF01000042">
    <property type="protein sequence ID" value="SJZ65629.1"/>
    <property type="molecule type" value="Genomic_DNA"/>
</dbReference>
<dbReference type="PANTHER" id="PTHR21016">
    <property type="entry name" value="BETA-AMYLOID BINDING PROTEIN-RELATED"/>
    <property type="match status" value="1"/>
</dbReference>
<evidence type="ECO:0000313" key="8">
    <source>
        <dbReference type="Proteomes" id="UP000190389"/>
    </source>
</evidence>
<dbReference type="PANTHER" id="PTHR21016:SF25">
    <property type="entry name" value="TM2 DOMAIN-CONTAINING PROTEIN DDB_G0277895-RELATED"/>
    <property type="match status" value="1"/>
</dbReference>
<keyword evidence="4 5" id="KW-0472">Membrane</keyword>
<evidence type="ECO:0000256" key="2">
    <source>
        <dbReference type="ARBA" id="ARBA00022692"/>
    </source>
</evidence>
<evidence type="ECO:0000256" key="1">
    <source>
        <dbReference type="ARBA" id="ARBA00004141"/>
    </source>
</evidence>
<proteinExistence type="predicted"/>
<evidence type="ECO:0000256" key="5">
    <source>
        <dbReference type="SAM" id="Phobius"/>
    </source>
</evidence>
<evidence type="ECO:0000256" key="3">
    <source>
        <dbReference type="ARBA" id="ARBA00022989"/>
    </source>
</evidence>
<dbReference type="GO" id="GO:0016020">
    <property type="term" value="C:membrane"/>
    <property type="evidence" value="ECO:0007669"/>
    <property type="project" value="UniProtKB-SubCell"/>
</dbReference>
<feature type="transmembrane region" description="Helical" evidence="5">
    <location>
        <begin position="38"/>
        <end position="60"/>
    </location>
</feature>
<comment type="subcellular location">
    <subcellularLocation>
        <location evidence="1">Membrane</location>
        <topology evidence="1">Multi-pass membrane protein</topology>
    </subcellularLocation>
</comment>
<organism evidence="7 8">
    <name type="scientific">Mycoplasmopsis verecunda</name>
    <dbReference type="NCBI Taxonomy" id="171291"/>
    <lineage>
        <taxon>Bacteria</taxon>
        <taxon>Bacillati</taxon>
        <taxon>Mycoplasmatota</taxon>
        <taxon>Mycoplasmoidales</taxon>
        <taxon>Metamycoplasmataceae</taxon>
        <taxon>Mycoplasmopsis</taxon>
    </lineage>
</organism>
<gene>
    <name evidence="7" type="ORF">SAMN02745154_00700</name>
</gene>
<evidence type="ECO:0000259" key="6">
    <source>
        <dbReference type="Pfam" id="PF05154"/>
    </source>
</evidence>
<sequence length="70" mass="7602">MIKSNKSYVALVLLSIFLGALGIDRFYAGNVLLGILKLITAGGFGIWYIIDIVLAIVGAFKDNQGLYIRP</sequence>
<keyword evidence="8" id="KW-1185">Reference proteome</keyword>
<keyword evidence="3 5" id="KW-1133">Transmembrane helix</keyword>